<accession>A0A834E7U6</accession>
<feature type="region of interest" description="Disordered" evidence="1">
    <location>
        <begin position="1"/>
        <end position="26"/>
    </location>
</feature>
<name>A0A834E7U6_9CHIR</name>
<evidence type="ECO:0000313" key="2">
    <source>
        <dbReference type="EMBL" id="KAF6104497.1"/>
    </source>
</evidence>
<evidence type="ECO:0000313" key="3">
    <source>
        <dbReference type="Proteomes" id="UP000664940"/>
    </source>
</evidence>
<protein>
    <submittedName>
        <fullName evidence="2">Uncharacterized protein</fullName>
    </submittedName>
</protein>
<dbReference type="AlphaFoldDB" id="A0A834E7U6"/>
<dbReference type="Proteomes" id="UP000664940">
    <property type="component" value="Unassembled WGS sequence"/>
</dbReference>
<reference evidence="2 3" key="1">
    <citation type="journal article" date="2020" name="Nature">
        <title>Six reference-quality genomes reveal evolution of bat adaptations.</title>
        <authorList>
            <person name="Jebb D."/>
            <person name="Huang Z."/>
            <person name="Pippel M."/>
            <person name="Hughes G.M."/>
            <person name="Lavrichenko K."/>
            <person name="Devanna P."/>
            <person name="Winkler S."/>
            <person name="Jermiin L.S."/>
            <person name="Skirmuntt E.C."/>
            <person name="Katzourakis A."/>
            <person name="Burkitt-Gray L."/>
            <person name="Ray D.A."/>
            <person name="Sullivan K.A.M."/>
            <person name="Roscito J.G."/>
            <person name="Kirilenko B.M."/>
            <person name="Davalos L.M."/>
            <person name="Corthals A.P."/>
            <person name="Power M.L."/>
            <person name="Jones G."/>
            <person name="Ransome R.D."/>
            <person name="Dechmann D.K.N."/>
            <person name="Locatelli A.G."/>
            <person name="Puechmaille S.J."/>
            <person name="Fedrigo O."/>
            <person name="Jarvis E.D."/>
            <person name="Hiller M."/>
            <person name="Vernes S.C."/>
            <person name="Myers E.W."/>
            <person name="Teeling E.C."/>
        </authorList>
    </citation>
    <scope>NUCLEOTIDE SEQUENCE [LARGE SCALE GENOMIC DNA]</scope>
    <source>
        <strain evidence="2">Bat1K_MPI-CBG_1</strain>
    </source>
</reference>
<feature type="compositionally biased region" description="Low complexity" evidence="1">
    <location>
        <begin position="120"/>
        <end position="145"/>
    </location>
</feature>
<dbReference type="EMBL" id="JABVXQ010000006">
    <property type="protein sequence ID" value="KAF6104497.1"/>
    <property type="molecule type" value="Genomic_DNA"/>
</dbReference>
<organism evidence="2 3">
    <name type="scientific">Phyllostomus discolor</name>
    <name type="common">pale spear-nosed bat</name>
    <dbReference type="NCBI Taxonomy" id="89673"/>
    <lineage>
        <taxon>Eukaryota</taxon>
        <taxon>Metazoa</taxon>
        <taxon>Chordata</taxon>
        <taxon>Craniata</taxon>
        <taxon>Vertebrata</taxon>
        <taxon>Euteleostomi</taxon>
        <taxon>Mammalia</taxon>
        <taxon>Eutheria</taxon>
        <taxon>Laurasiatheria</taxon>
        <taxon>Chiroptera</taxon>
        <taxon>Yangochiroptera</taxon>
        <taxon>Phyllostomidae</taxon>
        <taxon>Phyllostominae</taxon>
        <taxon>Phyllostomus</taxon>
    </lineage>
</organism>
<feature type="region of interest" description="Disordered" evidence="1">
    <location>
        <begin position="38"/>
        <end position="145"/>
    </location>
</feature>
<comment type="caution">
    <text evidence="2">The sequence shown here is derived from an EMBL/GenBank/DDBJ whole genome shotgun (WGS) entry which is preliminary data.</text>
</comment>
<gene>
    <name evidence="2" type="ORF">HJG60_011412</name>
</gene>
<evidence type="ECO:0000256" key="1">
    <source>
        <dbReference type="SAM" id="MobiDB-lite"/>
    </source>
</evidence>
<proteinExistence type="predicted"/>
<sequence length="145" mass="15406">MMASPQHPPGEQRLREAGSSGSQHFLWQPPELVPWLLVQPRHGSNSESPRPARSLHQRPPPAGRCLPVGPLTERRAAGEGRPLCPSSLRASVLLPNPPQQHGFYNAPGSQAAPRGPYNRPFPTCPSAAPSPAGALGLPFPGCRVG</sequence>